<organism evidence="2 3">
    <name type="scientific">Methylocystis heyeri</name>
    <dbReference type="NCBI Taxonomy" id="391905"/>
    <lineage>
        <taxon>Bacteria</taxon>
        <taxon>Pseudomonadati</taxon>
        <taxon>Pseudomonadota</taxon>
        <taxon>Alphaproteobacteria</taxon>
        <taxon>Hyphomicrobiales</taxon>
        <taxon>Methylocystaceae</taxon>
        <taxon>Methylocystis</taxon>
    </lineage>
</organism>
<keyword evidence="1" id="KW-1133">Transmembrane helix</keyword>
<reference evidence="2 3" key="1">
    <citation type="submission" date="2019-11" db="EMBL/GenBank/DDBJ databases">
        <title>The genome sequence of Methylocystis heyeri.</title>
        <authorList>
            <person name="Oshkin I.Y."/>
            <person name="Miroshnikov K."/>
            <person name="Dedysh S.N."/>
        </authorList>
    </citation>
    <scope>NUCLEOTIDE SEQUENCE [LARGE SCALE GENOMIC DNA]</scope>
    <source>
        <strain evidence="2 3">H2</strain>
    </source>
</reference>
<dbReference type="AlphaFoldDB" id="A0A6B8KHT8"/>
<gene>
    <name evidence="2" type="ORF">H2LOC_013235</name>
</gene>
<dbReference type="EMBL" id="CP046052">
    <property type="protein sequence ID" value="QGM46581.1"/>
    <property type="molecule type" value="Genomic_DNA"/>
</dbReference>
<sequence length="80" mass="8407">MFDALITIVTALFLTRFWSGWRYGFFDWFCAAAAVAGAFAAPPLLEALAPEAASLGVFGAESGGALLGCLLYDALASARR</sequence>
<proteinExistence type="predicted"/>
<dbReference type="Proteomes" id="UP000309061">
    <property type="component" value="Chromosome"/>
</dbReference>
<keyword evidence="1" id="KW-0472">Membrane</keyword>
<keyword evidence="1" id="KW-0812">Transmembrane</keyword>
<evidence type="ECO:0000256" key="1">
    <source>
        <dbReference type="SAM" id="Phobius"/>
    </source>
</evidence>
<evidence type="ECO:0000313" key="2">
    <source>
        <dbReference type="EMBL" id="QGM46581.1"/>
    </source>
</evidence>
<dbReference type="KEGG" id="mhey:H2LOC_013235"/>
<protein>
    <submittedName>
        <fullName evidence="2">Uncharacterized protein</fullName>
    </submittedName>
</protein>
<dbReference type="RefSeq" id="WP_136496812.1">
    <property type="nucleotide sequence ID" value="NZ_CP046052.1"/>
</dbReference>
<name>A0A6B8KHT8_9HYPH</name>
<evidence type="ECO:0000313" key="3">
    <source>
        <dbReference type="Proteomes" id="UP000309061"/>
    </source>
</evidence>
<feature type="transmembrane region" description="Helical" evidence="1">
    <location>
        <begin position="56"/>
        <end position="75"/>
    </location>
</feature>
<accession>A0A6B8KHT8</accession>
<keyword evidence="3" id="KW-1185">Reference proteome</keyword>